<feature type="transmembrane region" description="Helical" evidence="8">
    <location>
        <begin position="97"/>
        <end position="121"/>
    </location>
</feature>
<dbReference type="InterPro" id="IPR051449">
    <property type="entry name" value="ABC-2_transporter_component"/>
</dbReference>
<evidence type="ECO:0000256" key="5">
    <source>
        <dbReference type="ARBA" id="ARBA00022692"/>
    </source>
</evidence>
<dbReference type="InterPro" id="IPR013525">
    <property type="entry name" value="ABC2_TM"/>
</dbReference>
<keyword evidence="7 8" id="KW-0472">Membrane</keyword>
<dbReference type="PATRIC" id="fig|1332188.3.peg.202"/>
<dbReference type="Pfam" id="PF01061">
    <property type="entry name" value="ABC2_membrane"/>
    <property type="match status" value="1"/>
</dbReference>
<evidence type="ECO:0000313" key="11">
    <source>
        <dbReference type="Proteomes" id="UP000013893"/>
    </source>
</evidence>
<reference evidence="10 11" key="1">
    <citation type="journal article" date="2013" name="Nat. Biotechnol.">
        <title>Genome sequences of rare, uncultured bacteria obtained by differential coverage binning of multiple metagenomes.</title>
        <authorList>
            <person name="Albertsen M."/>
            <person name="Hugenholtz P."/>
            <person name="Skarshewski A."/>
            <person name="Nielsen K.L."/>
            <person name="Tyson G.W."/>
            <person name="Nielsen P.H."/>
        </authorList>
    </citation>
    <scope>NUCLEOTIDE SEQUENCE [LARGE SCALE GENOMIC DNA]</scope>
    <source>
        <strain evidence="10">TM71</strain>
    </source>
</reference>
<dbReference type="InterPro" id="IPR047817">
    <property type="entry name" value="ABC2_TM_bact-type"/>
</dbReference>
<dbReference type="HOGENOM" id="CLU_039483_7_1_0"/>
<dbReference type="STRING" id="1332188.L336_0203"/>
<proteinExistence type="inferred from homology"/>
<keyword evidence="6 8" id="KW-1133">Transmembrane helix</keyword>
<evidence type="ECO:0000313" key="10">
    <source>
        <dbReference type="EMBL" id="AGL61912.1"/>
    </source>
</evidence>
<comment type="similarity">
    <text evidence="2 8">Belongs to the ABC-2 integral membrane protein family.</text>
</comment>
<keyword evidence="5 8" id="KW-0812">Transmembrane</keyword>
<evidence type="ECO:0000256" key="4">
    <source>
        <dbReference type="ARBA" id="ARBA00022475"/>
    </source>
</evidence>
<feature type="transmembrane region" description="Helical" evidence="8">
    <location>
        <begin position="26"/>
        <end position="44"/>
    </location>
</feature>
<gene>
    <name evidence="10" type="ORF">L336_0203</name>
</gene>
<keyword evidence="4 8" id="KW-1003">Cell membrane</keyword>
<dbReference type="PRINTS" id="PR00164">
    <property type="entry name" value="ABC2TRNSPORT"/>
</dbReference>
<dbReference type="GO" id="GO:0043190">
    <property type="term" value="C:ATP-binding cassette (ABC) transporter complex"/>
    <property type="evidence" value="ECO:0007669"/>
    <property type="project" value="InterPro"/>
</dbReference>
<dbReference type="RefSeq" id="WP_015641362.1">
    <property type="nucleotide sequence ID" value="NC_021219.1"/>
</dbReference>
<dbReference type="PROSITE" id="PS51012">
    <property type="entry name" value="ABC_TM2"/>
    <property type="match status" value="1"/>
</dbReference>
<evidence type="ECO:0000256" key="3">
    <source>
        <dbReference type="ARBA" id="ARBA00022448"/>
    </source>
</evidence>
<dbReference type="AlphaFoldDB" id="R4PVY7"/>
<evidence type="ECO:0000256" key="2">
    <source>
        <dbReference type="ARBA" id="ARBA00007783"/>
    </source>
</evidence>
<sequence length="247" mass="27519">MIYHLRVTLATAWRIIEQLWHDKRTIALMFLAPTLLMSLLYWIFSDNSKMFNLFGPALLGIFPFTVMFLVTSITTLRERITGTMERLLAMPAGKLDIIIGYAIAFGLFGAIQSLITSSVAIYWLGLNVVGPQWFVVVVALLDTLLGVALGLFVSAFARTEFQAVQFMPALIFPQILVCGLFVPLDKLPDTLETIAYYLPLTYAVDALNGVVKNTDISAEMWRDVWAVAAFIVCALLVAGMTLKRKTK</sequence>
<dbReference type="KEGG" id="saal:L336_0203"/>
<feature type="domain" description="ABC transmembrane type-2" evidence="9">
    <location>
        <begin position="16"/>
        <end position="245"/>
    </location>
</feature>
<feature type="transmembrane region" description="Helical" evidence="8">
    <location>
        <begin position="224"/>
        <end position="242"/>
    </location>
</feature>
<keyword evidence="11" id="KW-1185">Reference proteome</keyword>
<evidence type="ECO:0000259" key="9">
    <source>
        <dbReference type="PROSITE" id="PS51012"/>
    </source>
</evidence>
<feature type="transmembrane region" description="Helical" evidence="8">
    <location>
        <begin position="50"/>
        <end position="76"/>
    </location>
</feature>
<organism evidence="10 11">
    <name type="scientific">Candidatus Saccharimonas aalborgensis</name>
    <dbReference type="NCBI Taxonomy" id="1332188"/>
    <lineage>
        <taxon>Bacteria</taxon>
        <taxon>Candidatus Saccharimonadota</taxon>
        <taxon>Candidatus Saccharimonadia</taxon>
        <taxon>Candidatus Saccharimonadales</taxon>
        <taxon>Candidatus Saccharimonadaceae</taxon>
        <taxon>Candidatus Saccharimonas</taxon>
    </lineage>
</organism>
<evidence type="ECO:0000256" key="7">
    <source>
        <dbReference type="ARBA" id="ARBA00023136"/>
    </source>
</evidence>
<dbReference type="PANTHER" id="PTHR30294">
    <property type="entry name" value="MEMBRANE COMPONENT OF ABC TRANSPORTER YHHJ-RELATED"/>
    <property type="match status" value="1"/>
</dbReference>
<dbReference type="EMBL" id="CP005957">
    <property type="protein sequence ID" value="AGL61912.1"/>
    <property type="molecule type" value="Genomic_DNA"/>
</dbReference>
<evidence type="ECO:0000256" key="1">
    <source>
        <dbReference type="ARBA" id="ARBA00004651"/>
    </source>
</evidence>
<dbReference type="OrthoDB" id="9776218at2"/>
<dbReference type="PIRSF" id="PIRSF006648">
    <property type="entry name" value="DrrB"/>
    <property type="match status" value="1"/>
</dbReference>
<evidence type="ECO:0000256" key="8">
    <source>
        <dbReference type="RuleBase" id="RU361157"/>
    </source>
</evidence>
<protein>
    <recommendedName>
        <fullName evidence="8">Transport permease protein</fullName>
    </recommendedName>
</protein>
<dbReference type="Proteomes" id="UP000013893">
    <property type="component" value="Chromosome"/>
</dbReference>
<dbReference type="GO" id="GO:0140359">
    <property type="term" value="F:ABC-type transporter activity"/>
    <property type="evidence" value="ECO:0007669"/>
    <property type="project" value="InterPro"/>
</dbReference>
<dbReference type="PANTHER" id="PTHR30294:SF38">
    <property type="entry name" value="TRANSPORT PERMEASE PROTEIN"/>
    <property type="match status" value="1"/>
</dbReference>
<feature type="transmembrane region" description="Helical" evidence="8">
    <location>
        <begin position="133"/>
        <end position="156"/>
    </location>
</feature>
<comment type="subcellular location">
    <subcellularLocation>
        <location evidence="1 8">Cell membrane</location>
        <topology evidence="1 8">Multi-pass membrane protein</topology>
    </subcellularLocation>
</comment>
<feature type="transmembrane region" description="Helical" evidence="8">
    <location>
        <begin position="163"/>
        <end position="182"/>
    </location>
</feature>
<evidence type="ECO:0000256" key="6">
    <source>
        <dbReference type="ARBA" id="ARBA00022989"/>
    </source>
</evidence>
<name>R4PVY7_9BACT</name>
<accession>R4PVY7</accession>
<dbReference type="InterPro" id="IPR000412">
    <property type="entry name" value="ABC_2_transport"/>
</dbReference>
<keyword evidence="3 8" id="KW-0813">Transport</keyword>